<protein>
    <submittedName>
        <fullName evidence="2">Uncharacterized protein</fullName>
    </submittedName>
</protein>
<organism evidence="2 3">
    <name type="scientific">Lentinula raphanica</name>
    <dbReference type="NCBI Taxonomy" id="153919"/>
    <lineage>
        <taxon>Eukaryota</taxon>
        <taxon>Fungi</taxon>
        <taxon>Dikarya</taxon>
        <taxon>Basidiomycota</taxon>
        <taxon>Agaricomycotina</taxon>
        <taxon>Agaricomycetes</taxon>
        <taxon>Agaricomycetidae</taxon>
        <taxon>Agaricales</taxon>
        <taxon>Marasmiineae</taxon>
        <taxon>Omphalotaceae</taxon>
        <taxon>Lentinula</taxon>
    </lineage>
</organism>
<feature type="region of interest" description="Disordered" evidence="1">
    <location>
        <begin position="164"/>
        <end position="193"/>
    </location>
</feature>
<dbReference type="EMBL" id="MU806361">
    <property type="protein sequence ID" value="KAJ3835963.1"/>
    <property type="molecule type" value="Genomic_DNA"/>
</dbReference>
<evidence type="ECO:0000256" key="1">
    <source>
        <dbReference type="SAM" id="MobiDB-lite"/>
    </source>
</evidence>
<proteinExistence type="predicted"/>
<keyword evidence="3" id="KW-1185">Reference proteome</keyword>
<feature type="compositionally biased region" description="Basic and acidic residues" evidence="1">
    <location>
        <begin position="177"/>
        <end position="193"/>
    </location>
</feature>
<dbReference type="Proteomes" id="UP001163846">
    <property type="component" value="Unassembled WGS sequence"/>
</dbReference>
<gene>
    <name evidence="2" type="ORF">F5878DRAFT_643916</name>
</gene>
<name>A0AA38P4K5_9AGAR</name>
<sequence length="193" mass="21931">MSMKMSEVSKDAQNRCLQKLFRADPEQGPTLSDPKLDTSGTTLLQLKSSSWNQALIYKIAQQAESVIENTSSGGTKVERNELDKLVADRLYRILRKIYDHKTSDVLDEVLTIAPVVTTKQFPQKLTRRQRIAAMEQQSCRQKGDLEGYECWSFILNAVTTFQTDGMSDEEDGEEDGEKPKVKEVEGCGEEWRF</sequence>
<feature type="compositionally biased region" description="Acidic residues" evidence="1">
    <location>
        <begin position="166"/>
        <end position="176"/>
    </location>
</feature>
<comment type="caution">
    <text evidence="2">The sequence shown here is derived from an EMBL/GenBank/DDBJ whole genome shotgun (WGS) entry which is preliminary data.</text>
</comment>
<evidence type="ECO:0000313" key="2">
    <source>
        <dbReference type="EMBL" id="KAJ3835963.1"/>
    </source>
</evidence>
<dbReference type="AlphaFoldDB" id="A0AA38P4K5"/>
<accession>A0AA38P4K5</accession>
<evidence type="ECO:0000313" key="3">
    <source>
        <dbReference type="Proteomes" id="UP001163846"/>
    </source>
</evidence>
<reference evidence="2" key="1">
    <citation type="submission" date="2022-08" db="EMBL/GenBank/DDBJ databases">
        <authorList>
            <consortium name="DOE Joint Genome Institute"/>
            <person name="Min B."/>
            <person name="Riley R."/>
            <person name="Sierra-Patev S."/>
            <person name="Naranjo-Ortiz M."/>
            <person name="Looney B."/>
            <person name="Konkel Z."/>
            <person name="Slot J.C."/>
            <person name="Sakamoto Y."/>
            <person name="Steenwyk J.L."/>
            <person name="Rokas A."/>
            <person name="Carro J."/>
            <person name="Camarero S."/>
            <person name="Ferreira P."/>
            <person name="Molpeceres G."/>
            <person name="Ruiz-Duenas F.J."/>
            <person name="Serrano A."/>
            <person name="Henrissat B."/>
            <person name="Drula E."/>
            <person name="Hughes K.W."/>
            <person name="Mata J.L."/>
            <person name="Ishikawa N.K."/>
            <person name="Vargas-Isla R."/>
            <person name="Ushijima S."/>
            <person name="Smith C.A."/>
            <person name="Ahrendt S."/>
            <person name="Andreopoulos W."/>
            <person name="He G."/>
            <person name="Labutti K."/>
            <person name="Lipzen A."/>
            <person name="Ng V."/>
            <person name="Sandor L."/>
            <person name="Barry K."/>
            <person name="Martinez A.T."/>
            <person name="Xiao Y."/>
            <person name="Gibbons J.G."/>
            <person name="Terashima K."/>
            <person name="Hibbett D.S."/>
            <person name="Grigoriev I.V."/>
        </authorList>
    </citation>
    <scope>NUCLEOTIDE SEQUENCE</scope>
    <source>
        <strain evidence="2">TFB9207</strain>
    </source>
</reference>